<keyword evidence="2" id="KW-1185">Reference proteome</keyword>
<evidence type="ECO:0000313" key="2">
    <source>
        <dbReference type="Proteomes" id="UP000663505"/>
    </source>
</evidence>
<dbReference type="InterPro" id="IPR052707">
    <property type="entry name" value="OsmC_Ohr_Peroxiredoxin"/>
</dbReference>
<sequence length="148" mass="15865">MANLGFEIELKWSGTGREGEGTASLSNHEVTYSAPYSMGGKGVGTSPEEFLLAAVCSCYSATLFGVLRKEGLPADQVFIQAEGTVTDYPVKSKFARIRVNPSIAGGVQEKLAEYREAAVTARNKCFIGKTIMGNVEYEVGEVSIKQAE</sequence>
<reference evidence="1 2" key="1">
    <citation type="submission" date="2021-02" db="EMBL/GenBank/DDBJ databases">
        <title>Alicyclobacillus curvatus sp. nov. and Alicyclobacillus mengziensis sp. nov., two acidophilic bacteria isolated from acid mine drainage.</title>
        <authorList>
            <person name="Huang Y."/>
        </authorList>
    </citation>
    <scope>NUCLEOTIDE SEQUENCE [LARGE SCALE GENOMIC DNA]</scope>
    <source>
        <strain evidence="1 2">S30H14</strain>
    </source>
</reference>
<dbReference type="KEGG" id="afx:JZ786_18215"/>
<dbReference type="EMBL" id="CP071182">
    <property type="protein sequence ID" value="QSO46398.1"/>
    <property type="molecule type" value="Genomic_DNA"/>
</dbReference>
<dbReference type="InterPro" id="IPR036102">
    <property type="entry name" value="OsmC/Ohrsf"/>
</dbReference>
<evidence type="ECO:0000313" key="1">
    <source>
        <dbReference type="EMBL" id="QSO46398.1"/>
    </source>
</evidence>
<dbReference type="PANTHER" id="PTHR42830:SF2">
    <property type="entry name" value="OSMC_OHR FAMILY PROTEIN"/>
    <property type="match status" value="1"/>
</dbReference>
<dbReference type="RefSeq" id="WP_206655767.1">
    <property type="nucleotide sequence ID" value="NZ_CP071182.1"/>
</dbReference>
<proteinExistence type="predicted"/>
<dbReference type="Proteomes" id="UP000663505">
    <property type="component" value="Chromosome"/>
</dbReference>
<dbReference type="Pfam" id="PF02566">
    <property type="entry name" value="OsmC"/>
    <property type="match status" value="1"/>
</dbReference>
<organism evidence="1 2">
    <name type="scientific">Alicyclobacillus mengziensis</name>
    <dbReference type="NCBI Taxonomy" id="2931921"/>
    <lineage>
        <taxon>Bacteria</taxon>
        <taxon>Bacillati</taxon>
        <taxon>Bacillota</taxon>
        <taxon>Bacilli</taxon>
        <taxon>Bacillales</taxon>
        <taxon>Alicyclobacillaceae</taxon>
        <taxon>Alicyclobacillus</taxon>
    </lineage>
</organism>
<protein>
    <submittedName>
        <fullName evidence="1">OsmC family protein</fullName>
    </submittedName>
</protein>
<name>A0A9X7Z6N3_9BACL</name>
<dbReference type="PANTHER" id="PTHR42830">
    <property type="entry name" value="OSMOTICALLY INDUCIBLE FAMILY PROTEIN"/>
    <property type="match status" value="1"/>
</dbReference>
<dbReference type="InterPro" id="IPR003718">
    <property type="entry name" value="OsmC/Ohr_fam"/>
</dbReference>
<dbReference type="InterPro" id="IPR015946">
    <property type="entry name" value="KH_dom-like_a/b"/>
</dbReference>
<dbReference type="AlphaFoldDB" id="A0A9X7Z6N3"/>
<dbReference type="Gene3D" id="3.30.300.20">
    <property type="match status" value="1"/>
</dbReference>
<gene>
    <name evidence="1" type="ORF">JZ786_18215</name>
</gene>
<dbReference type="SUPFAM" id="SSF82784">
    <property type="entry name" value="OsmC-like"/>
    <property type="match status" value="1"/>
</dbReference>
<accession>A0A9X7Z6N3</accession>